<dbReference type="PROSITE" id="PS51257">
    <property type="entry name" value="PROKAR_LIPOPROTEIN"/>
    <property type="match status" value="1"/>
</dbReference>
<protein>
    <submittedName>
        <fullName evidence="2">(northern house mosquito) hypothetical protein</fullName>
    </submittedName>
</protein>
<organism evidence="2">
    <name type="scientific">Culex pipiens</name>
    <name type="common">House mosquito</name>
    <dbReference type="NCBI Taxonomy" id="7175"/>
    <lineage>
        <taxon>Eukaryota</taxon>
        <taxon>Metazoa</taxon>
        <taxon>Ecdysozoa</taxon>
        <taxon>Arthropoda</taxon>
        <taxon>Hexapoda</taxon>
        <taxon>Insecta</taxon>
        <taxon>Pterygota</taxon>
        <taxon>Neoptera</taxon>
        <taxon>Endopterygota</taxon>
        <taxon>Diptera</taxon>
        <taxon>Nematocera</taxon>
        <taxon>Culicoidea</taxon>
        <taxon>Culicidae</taxon>
        <taxon>Culicinae</taxon>
        <taxon>Culicini</taxon>
        <taxon>Culex</taxon>
        <taxon>Culex</taxon>
    </lineage>
</organism>
<dbReference type="AlphaFoldDB" id="A0A8D8D3K7"/>
<name>A0A8D8D3K7_CULPI</name>
<keyword evidence="1" id="KW-1133">Transmembrane helix</keyword>
<reference evidence="2" key="1">
    <citation type="submission" date="2021-05" db="EMBL/GenBank/DDBJ databases">
        <authorList>
            <person name="Alioto T."/>
            <person name="Alioto T."/>
            <person name="Gomez Garrido J."/>
        </authorList>
    </citation>
    <scope>NUCLEOTIDE SEQUENCE</scope>
</reference>
<dbReference type="EMBL" id="HBUE01254626">
    <property type="protein sequence ID" value="CAG6555802.1"/>
    <property type="molecule type" value="Transcribed_RNA"/>
</dbReference>
<feature type="transmembrane region" description="Helical" evidence="1">
    <location>
        <begin position="52"/>
        <end position="79"/>
    </location>
</feature>
<sequence length="102" mass="11957">MRMMFLLFYLFIVSFLTFIFFTFVSFIFLSCFILFCFLIVYKFSPPLPRFVFLFLIFSISSSFTNDCVALTTTCCSLLAEEGGARGKRRLERTKNENKNCAR</sequence>
<evidence type="ECO:0000313" key="2">
    <source>
        <dbReference type="EMBL" id="CAG6504526.1"/>
    </source>
</evidence>
<accession>A0A8D8D3K7</accession>
<evidence type="ECO:0000256" key="1">
    <source>
        <dbReference type="SAM" id="Phobius"/>
    </source>
</evidence>
<proteinExistence type="predicted"/>
<feature type="transmembrane region" description="Helical" evidence="1">
    <location>
        <begin position="7"/>
        <end position="40"/>
    </location>
</feature>
<dbReference type="EMBL" id="HBUE01149648">
    <property type="protein sequence ID" value="CAG6504526.1"/>
    <property type="molecule type" value="Transcribed_RNA"/>
</dbReference>
<keyword evidence="1" id="KW-0812">Transmembrane</keyword>
<keyword evidence="1" id="KW-0472">Membrane</keyword>